<keyword evidence="3 12" id="KW-0378">Hydrolase</keyword>
<reference evidence="15 16" key="1">
    <citation type="journal article" date="2018" name="Int. J. Syst. Evol. Microbiol.">
        <title>Uliginosibacterium sediminicola sp. nov., isolated from freshwater sediment.</title>
        <authorList>
            <person name="Hwang W.M."/>
            <person name="Kim S.M."/>
            <person name="Kang K."/>
            <person name="Ahn T.Y."/>
        </authorList>
    </citation>
    <scope>NUCLEOTIDE SEQUENCE [LARGE SCALE GENOMIC DNA]</scope>
    <source>
        <strain evidence="15 16">M1-21</strain>
    </source>
</reference>
<keyword evidence="4 12" id="KW-0347">Helicase</keyword>
<feature type="domain" description="UvrD-like helicase C-terminal" evidence="14">
    <location>
        <begin position="288"/>
        <end position="564"/>
    </location>
</feature>
<evidence type="ECO:0000313" key="15">
    <source>
        <dbReference type="EMBL" id="MEN3068064.1"/>
    </source>
</evidence>
<keyword evidence="5 12" id="KW-0067">ATP-binding</keyword>
<dbReference type="GO" id="GO:0004527">
    <property type="term" value="F:exonuclease activity"/>
    <property type="evidence" value="ECO:0007669"/>
    <property type="project" value="UniProtKB-KW"/>
</dbReference>
<comment type="catalytic activity">
    <reaction evidence="8">
        <text>Couples ATP hydrolysis with the unwinding of duplex DNA by translocating in the 3'-5' direction.</text>
        <dbReference type="EC" id="5.6.2.4"/>
    </reaction>
</comment>
<dbReference type="Proteomes" id="UP001410394">
    <property type="component" value="Unassembled WGS sequence"/>
</dbReference>
<dbReference type="CDD" id="cd17932">
    <property type="entry name" value="DEXQc_UvrD"/>
    <property type="match status" value="1"/>
</dbReference>
<dbReference type="Gene3D" id="1.10.10.160">
    <property type="match status" value="1"/>
</dbReference>
<name>A0ABU9YWE6_9RHOO</name>
<evidence type="ECO:0000256" key="9">
    <source>
        <dbReference type="ARBA" id="ARBA00034808"/>
    </source>
</evidence>
<dbReference type="Pfam" id="PF00580">
    <property type="entry name" value="UvrD-helicase"/>
    <property type="match status" value="1"/>
</dbReference>
<dbReference type="Pfam" id="PF21196">
    <property type="entry name" value="PcrA_UvrD_tudor"/>
    <property type="match status" value="1"/>
</dbReference>
<dbReference type="Pfam" id="PF13361">
    <property type="entry name" value="UvrD_C"/>
    <property type="match status" value="1"/>
</dbReference>
<protein>
    <recommendedName>
        <fullName evidence="9">DNA 3'-5' helicase</fullName>
        <ecNumber evidence="9">5.6.2.4</ecNumber>
    </recommendedName>
    <alternativeName>
        <fullName evidence="10">DNA 3'-5' helicase II</fullName>
    </alternativeName>
</protein>
<feature type="binding site" evidence="12">
    <location>
        <begin position="27"/>
        <end position="34"/>
    </location>
    <ligand>
        <name>ATP</name>
        <dbReference type="ChEBI" id="CHEBI:30616"/>
    </ligand>
</feature>
<keyword evidence="7" id="KW-0413">Isomerase</keyword>
<evidence type="ECO:0000256" key="10">
    <source>
        <dbReference type="ARBA" id="ARBA00034923"/>
    </source>
</evidence>
<evidence type="ECO:0000259" key="14">
    <source>
        <dbReference type="PROSITE" id="PS51217"/>
    </source>
</evidence>
<evidence type="ECO:0000313" key="16">
    <source>
        <dbReference type="Proteomes" id="UP001410394"/>
    </source>
</evidence>
<keyword evidence="2 12" id="KW-0547">Nucleotide-binding</keyword>
<accession>A0ABU9YWE6</accession>
<sequence>MSRLLENLNPEQLAAVTLPAQSGLILAGAGSGKTRVLTTRIAWLLQTGQVSQAGILAVTFTNKAAKEMLTRLGAMLPINTRGMWIGTFHGLCNRFLRAHYREAALPQTFQILDTADQLAAIKRLLKVLNVDDEKFPPRELQHFINGNKEAGFRPHAVEAWDDYTRRRVELYAEYDAQCQREGVCDFPELLLRAYELLERNEPIRRHYQARFRHLLVDEFQDTNRLQYLWLKLIAGHATPTPAAVFAVGDDDQSIYGFRGAEVGNMRDFEREFQVPAVIRLEQNYRSHGNILDAANAIIANNSKRLGKNLWTDQGSGEPIRVYEAVADLDEARWIVEEIQQLVREGAARSDIALLYRSNAQSRVLEHQLFSLGIPYRVYGGLRFFERQEIKHALAYLRLMANPDDDTAFVRVVNFPTRGIGARSLEQLQDAARTYNTSLYAAVSQLAGKPAQAIGAFIRLIEEMRLTTRELRLPEMVDHILDASGLRAHYKAEREGEERLANLDELINAATNFISEDSTPAEGEEVVAGDPLSRFLAHASLEAGEHQADAGQEAVQLMSVHAAKGLEFDVVFITGLEDGLFPHENSITELDGLEEERRLMYVAVTRARKRLYMSLAQSRMLHGQTRFAIKSRFFEEIPAELLKWLTPRVQQGFGAVHTPTRNEAYAGSRANAPRQANRDLGGFRIGQSVRHAKFGSGVIVSAEGSGADARVQVNFGAGVGMKLLALGVAKLEAE</sequence>
<dbReference type="InterPro" id="IPR014017">
    <property type="entry name" value="DNA_helicase_UvrD-like_C"/>
</dbReference>
<dbReference type="CDD" id="cd18807">
    <property type="entry name" value="SF1_C_UvrD"/>
    <property type="match status" value="1"/>
</dbReference>
<evidence type="ECO:0000256" key="7">
    <source>
        <dbReference type="ARBA" id="ARBA00023235"/>
    </source>
</evidence>
<comment type="caution">
    <text evidence="15">The sequence shown here is derived from an EMBL/GenBank/DDBJ whole genome shotgun (WGS) entry which is preliminary data.</text>
</comment>
<evidence type="ECO:0000256" key="11">
    <source>
        <dbReference type="ARBA" id="ARBA00048988"/>
    </source>
</evidence>
<dbReference type="RefSeq" id="WP_345918827.1">
    <property type="nucleotide sequence ID" value="NZ_JBDIVE010000002.1"/>
</dbReference>
<dbReference type="SUPFAM" id="SSF52540">
    <property type="entry name" value="P-loop containing nucleoside triphosphate hydrolases"/>
    <property type="match status" value="1"/>
</dbReference>
<dbReference type="PROSITE" id="PS51217">
    <property type="entry name" value="UVRD_HELICASE_CTER"/>
    <property type="match status" value="1"/>
</dbReference>
<evidence type="ECO:0000256" key="6">
    <source>
        <dbReference type="ARBA" id="ARBA00023125"/>
    </source>
</evidence>
<evidence type="ECO:0000256" key="4">
    <source>
        <dbReference type="ARBA" id="ARBA00022806"/>
    </source>
</evidence>
<dbReference type="InterPro" id="IPR014016">
    <property type="entry name" value="UvrD-like_ATP-bd"/>
</dbReference>
<dbReference type="InterPro" id="IPR027417">
    <property type="entry name" value="P-loop_NTPase"/>
</dbReference>
<dbReference type="EMBL" id="JBDIVE010000002">
    <property type="protein sequence ID" value="MEN3068064.1"/>
    <property type="molecule type" value="Genomic_DNA"/>
</dbReference>
<keyword evidence="15" id="KW-0540">Nuclease</keyword>
<dbReference type="InterPro" id="IPR013986">
    <property type="entry name" value="DExx_box_DNA_helicase_dom_sf"/>
</dbReference>
<comment type="similarity">
    <text evidence="1">Belongs to the helicase family. UvrD subfamily.</text>
</comment>
<gene>
    <name evidence="15" type="ORF">ABDB84_06205</name>
</gene>
<evidence type="ECO:0000256" key="3">
    <source>
        <dbReference type="ARBA" id="ARBA00022801"/>
    </source>
</evidence>
<comment type="catalytic activity">
    <reaction evidence="11">
        <text>ATP + H2O = ADP + phosphate + H(+)</text>
        <dbReference type="Rhea" id="RHEA:13065"/>
        <dbReference type="ChEBI" id="CHEBI:15377"/>
        <dbReference type="ChEBI" id="CHEBI:15378"/>
        <dbReference type="ChEBI" id="CHEBI:30616"/>
        <dbReference type="ChEBI" id="CHEBI:43474"/>
        <dbReference type="ChEBI" id="CHEBI:456216"/>
        <dbReference type="EC" id="5.6.2.4"/>
    </reaction>
</comment>
<evidence type="ECO:0000256" key="1">
    <source>
        <dbReference type="ARBA" id="ARBA00009922"/>
    </source>
</evidence>
<evidence type="ECO:0000256" key="12">
    <source>
        <dbReference type="PROSITE-ProRule" id="PRU00560"/>
    </source>
</evidence>
<dbReference type="Gene3D" id="1.10.486.10">
    <property type="entry name" value="PCRA, domain 4"/>
    <property type="match status" value="1"/>
</dbReference>
<dbReference type="EC" id="5.6.2.4" evidence="9"/>
<keyword evidence="16" id="KW-1185">Reference proteome</keyword>
<dbReference type="PANTHER" id="PTHR11070">
    <property type="entry name" value="UVRD / RECB / PCRA DNA HELICASE FAMILY MEMBER"/>
    <property type="match status" value="1"/>
</dbReference>
<dbReference type="Gene3D" id="3.40.50.300">
    <property type="entry name" value="P-loop containing nucleotide triphosphate hydrolases"/>
    <property type="match status" value="2"/>
</dbReference>
<evidence type="ECO:0000259" key="13">
    <source>
        <dbReference type="PROSITE" id="PS51198"/>
    </source>
</evidence>
<dbReference type="PANTHER" id="PTHR11070:SF2">
    <property type="entry name" value="ATP-DEPENDENT DNA HELICASE SRS2"/>
    <property type="match status" value="1"/>
</dbReference>
<dbReference type="InterPro" id="IPR000212">
    <property type="entry name" value="DNA_helicase_UvrD/REP"/>
</dbReference>
<organism evidence="15 16">
    <name type="scientific">Uliginosibacterium sediminicola</name>
    <dbReference type="NCBI Taxonomy" id="2024550"/>
    <lineage>
        <taxon>Bacteria</taxon>
        <taxon>Pseudomonadati</taxon>
        <taxon>Pseudomonadota</taxon>
        <taxon>Betaproteobacteria</taxon>
        <taxon>Rhodocyclales</taxon>
        <taxon>Zoogloeaceae</taxon>
        <taxon>Uliginosibacterium</taxon>
    </lineage>
</organism>
<dbReference type="PROSITE" id="PS51198">
    <property type="entry name" value="UVRD_HELICASE_ATP_BIND"/>
    <property type="match status" value="1"/>
</dbReference>
<keyword evidence="15" id="KW-0269">Exonuclease</keyword>
<proteinExistence type="inferred from homology"/>
<evidence type="ECO:0000256" key="5">
    <source>
        <dbReference type="ARBA" id="ARBA00022840"/>
    </source>
</evidence>
<feature type="domain" description="UvrD-like helicase ATP-binding" evidence="13">
    <location>
        <begin position="6"/>
        <end position="287"/>
    </location>
</feature>
<evidence type="ECO:0000256" key="8">
    <source>
        <dbReference type="ARBA" id="ARBA00034617"/>
    </source>
</evidence>
<evidence type="ECO:0000256" key="2">
    <source>
        <dbReference type="ARBA" id="ARBA00022741"/>
    </source>
</evidence>
<keyword evidence="6" id="KW-0238">DNA-binding</keyword>